<protein>
    <submittedName>
        <fullName evidence="1">Uncharacterized protein</fullName>
    </submittedName>
</protein>
<evidence type="ECO:0000313" key="2">
    <source>
        <dbReference type="Proteomes" id="UP001284601"/>
    </source>
</evidence>
<dbReference type="Proteomes" id="UP001284601">
    <property type="component" value="Unassembled WGS sequence"/>
</dbReference>
<evidence type="ECO:0000313" key="1">
    <source>
        <dbReference type="EMBL" id="MDW5595291.1"/>
    </source>
</evidence>
<sequence length="367" mass="40320">MSPRAAMVMGESQAEAEAQVRSESVRVLRSREIDLSSVPPLPGEPLERHWAVVFELTDPEREAQQPQPDDPEGEVERATLSLYTQMAIDRNLLVTGTIEQFPCPACSAEVRAELPPPHEPRPEYYRQCESCGAHLTRVPGDLVWSVKQVRPKPESCLCCDGPADSSEHLIPEWVSKRLGVRDIVYVVEEADGGMRRRKQPISFASYQRRILCEDCNTHFGLLEQKVIPLLVPMARGMTMSLNSETQALLALWAAKTGAFLSGAEPALRDTIPPEHGPTIRAGKVPPGVWVGFFEWAGGVSLSTSRTVVDGPWGSAETYHAVLAFAKLGIVVAGLSTPNTPKALNAERAGRLHQFWPPRASLIHWAAS</sequence>
<reference evidence="2" key="1">
    <citation type="submission" date="2023-07" db="EMBL/GenBank/DDBJ databases">
        <title>Conexibacter stalactiti sp. nov., isolated from stalactites in a lava cave and emended description of the genus Conexibacter.</title>
        <authorList>
            <person name="Lee S.D."/>
        </authorList>
    </citation>
    <scope>NUCLEOTIDE SEQUENCE [LARGE SCALE GENOMIC DNA]</scope>
    <source>
        <strain evidence="2">KCTC 39840</strain>
    </source>
</reference>
<dbReference type="EMBL" id="JAWSTH010000030">
    <property type="protein sequence ID" value="MDW5595291.1"/>
    <property type="molecule type" value="Genomic_DNA"/>
</dbReference>
<reference evidence="1 2" key="2">
    <citation type="submission" date="2023-10" db="EMBL/GenBank/DDBJ databases">
        <authorList>
            <person name="Han X.F."/>
        </authorList>
    </citation>
    <scope>NUCLEOTIDE SEQUENCE [LARGE SCALE GENOMIC DNA]</scope>
    <source>
        <strain evidence="1 2">KCTC 39840</strain>
    </source>
</reference>
<gene>
    <name evidence="1" type="ORF">R7226_13155</name>
</gene>
<keyword evidence="2" id="KW-1185">Reference proteome</keyword>
<dbReference type="RefSeq" id="WP_318597629.1">
    <property type="nucleotide sequence ID" value="NZ_JAWSTH010000030.1"/>
</dbReference>
<comment type="caution">
    <text evidence="1">The sequence shown here is derived from an EMBL/GenBank/DDBJ whole genome shotgun (WGS) entry which is preliminary data.</text>
</comment>
<accession>A0ABU4HPS9</accession>
<organism evidence="1 2">
    <name type="scientific">Conexibacter stalactiti</name>
    <dbReference type="NCBI Taxonomy" id="1940611"/>
    <lineage>
        <taxon>Bacteria</taxon>
        <taxon>Bacillati</taxon>
        <taxon>Actinomycetota</taxon>
        <taxon>Thermoleophilia</taxon>
        <taxon>Solirubrobacterales</taxon>
        <taxon>Conexibacteraceae</taxon>
        <taxon>Conexibacter</taxon>
    </lineage>
</organism>
<proteinExistence type="predicted"/>
<name>A0ABU4HPS9_9ACTN</name>